<dbReference type="AlphaFoldDB" id="A0A0F9GFV1"/>
<name>A0A0F9GFV1_9ZZZZ</name>
<dbReference type="EMBL" id="LAZR01026570">
    <property type="protein sequence ID" value="KKL68310.1"/>
    <property type="molecule type" value="Genomic_DNA"/>
</dbReference>
<sequence length="51" mass="6120">MRIYCYKCHSILQHCREMANPSNPNNEGIKENVYECPRCKYEIVIQTLEEK</sequence>
<evidence type="ECO:0000313" key="1">
    <source>
        <dbReference type="EMBL" id="KKL68310.1"/>
    </source>
</evidence>
<organism evidence="1">
    <name type="scientific">marine sediment metagenome</name>
    <dbReference type="NCBI Taxonomy" id="412755"/>
    <lineage>
        <taxon>unclassified sequences</taxon>
        <taxon>metagenomes</taxon>
        <taxon>ecological metagenomes</taxon>
    </lineage>
</organism>
<gene>
    <name evidence="1" type="ORF">LCGC14_2126230</name>
</gene>
<comment type="caution">
    <text evidence="1">The sequence shown here is derived from an EMBL/GenBank/DDBJ whole genome shotgun (WGS) entry which is preliminary data.</text>
</comment>
<reference evidence="1" key="1">
    <citation type="journal article" date="2015" name="Nature">
        <title>Complex archaea that bridge the gap between prokaryotes and eukaryotes.</title>
        <authorList>
            <person name="Spang A."/>
            <person name="Saw J.H."/>
            <person name="Jorgensen S.L."/>
            <person name="Zaremba-Niedzwiedzka K."/>
            <person name="Martijn J."/>
            <person name="Lind A.E."/>
            <person name="van Eijk R."/>
            <person name="Schleper C."/>
            <person name="Guy L."/>
            <person name="Ettema T.J."/>
        </authorList>
    </citation>
    <scope>NUCLEOTIDE SEQUENCE</scope>
</reference>
<protein>
    <submittedName>
        <fullName evidence="1">Uncharacterized protein</fullName>
    </submittedName>
</protein>
<proteinExistence type="predicted"/>
<accession>A0A0F9GFV1</accession>